<sequence length="493" mass="55280">MSPETSFSNWHLSVISSTRPSYGCISCLRADDESFHDHPLPYGFCRRLSPSRSSSVDSLYRIMESPSPPIGENRSGLLTPLRGSPIASANGSPMRNTSHRLHFLLDRSVVENILPMKYLKEFKQRFPQSPNDEVTVAEFKKVLESFLEERGLTPGMPEVEETYIPLPPSSENNIVDDLNCANTLLEKERELDALKAEFRALKVKSEENVQRNEEEIHRLQEALNKALATEHDLRRRIVEMEERQRQGEEELIVKLDTVSQELQQQKMSAARTVDRLEREIEKLKQEKEELERLVAFSAPRNVSYPPPSSEQSSTSGSVHGATLSAADIPESLNSSLSSLLCPAAAASDGYPSSCDMIHSPFKDANGNPSLKDELQMIGAEELLNRPPSTTDGESPTYERKRCSSPSSVGRINPESVVASTQTDSEALMEKPSPKKKDRRCVFIRSVFQIMTLSSILLSFLVVGVFSVAFYYVLSRPIFRWDCLRSFNRPGGPI</sequence>
<gene>
    <name evidence="4" type="ORF">CTOB1V02_LOCUS3385</name>
</gene>
<evidence type="ECO:0000256" key="1">
    <source>
        <dbReference type="SAM" id="Coils"/>
    </source>
</evidence>
<keyword evidence="3" id="KW-1133">Transmembrane helix</keyword>
<dbReference type="EMBL" id="OB660573">
    <property type="protein sequence ID" value="CAD7225444.1"/>
    <property type="molecule type" value="Genomic_DNA"/>
</dbReference>
<accession>A0A7R8W5S5</accession>
<name>A0A7R8W5S5_9CRUS</name>
<feature type="coiled-coil region" evidence="1">
    <location>
        <begin position="184"/>
        <end position="296"/>
    </location>
</feature>
<organism evidence="4">
    <name type="scientific">Cyprideis torosa</name>
    <dbReference type="NCBI Taxonomy" id="163714"/>
    <lineage>
        <taxon>Eukaryota</taxon>
        <taxon>Metazoa</taxon>
        <taxon>Ecdysozoa</taxon>
        <taxon>Arthropoda</taxon>
        <taxon>Crustacea</taxon>
        <taxon>Oligostraca</taxon>
        <taxon>Ostracoda</taxon>
        <taxon>Podocopa</taxon>
        <taxon>Podocopida</taxon>
        <taxon>Cytherocopina</taxon>
        <taxon>Cytheroidea</taxon>
        <taxon>Cytherideidae</taxon>
        <taxon>Cyprideis</taxon>
    </lineage>
</organism>
<evidence type="ECO:0000256" key="2">
    <source>
        <dbReference type="SAM" id="MobiDB-lite"/>
    </source>
</evidence>
<protein>
    <submittedName>
        <fullName evidence="4">Uncharacterized protein</fullName>
    </submittedName>
</protein>
<keyword evidence="1" id="KW-0175">Coiled coil</keyword>
<keyword evidence="3" id="KW-0472">Membrane</keyword>
<feature type="region of interest" description="Disordered" evidence="2">
    <location>
        <begin position="379"/>
        <end position="432"/>
    </location>
</feature>
<reference evidence="4" key="1">
    <citation type="submission" date="2020-11" db="EMBL/GenBank/DDBJ databases">
        <authorList>
            <person name="Tran Van P."/>
        </authorList>
    </citation>
    <scope>NUCLEOTIDE SEQUENCE</scope>
</reference>
<evidence type="ECO:0000313" key="4">
    <source>
        <dbReference type="EMBL" id="CAD7225444.1"/>
    </source>
</evidence>
<proteinExistence type="predicted"/>
<feature type="transmembrane region" description="Helical" evidence="3">
    <location>
        <begin position="446"/>
        <end position="473"/>
    </location>
</feature>
<dbReference type="AlphaFoldDB" id="A0A7R8W5S5"/>
<evidence type="ECO:0000256" key="3">
    <source>
        <dbReference type="SAM" id="Phobius"/>
    </source>
</evidence>
<keyword evidence="3" id="KW-0812">Transmembrane</keyword>
<feature type="region of interest" description="Disordered" evidence="2">
    <location>
        <begin position="299"/>
        <end position="320"/>
    </location>
</feature>